<dbReference type="Pfam" id="PF00398">
    <property type="entry name" value="RrnaAD"/>
    <property type="match status" value="1"/>
</dbReference>
<dbReference type="SMART" id="SM00650">
    <property type="entry name" value="rADc"/>
    <property type="match status" value="1"/>
</dbReference>
<evidence type="ECO:0000256" key="8">
    <source>
        <dbReference type="PROSITE-ProRule" id="PRU01026"/>
    </source>
</evidence>
<feature type="binding site" evidence="7 8">
    <location>
        <position position="30"/>
    </location>
    <ligand>
        <name>S-adenosyl-L-methionine</name>
        <dbReference type="ChEBI" id="CHEBI:59789"/>
    </ligand>
</feature>
<dbReference type="NCBIfam" id="TIGR00755">
    <property type="entry name" value="ksgA"/>
    <property type="match status" value="1"/>
</dbReference>
<feature type="binding site" evidence="7 8">
    <location>
        <position position="127"/>
    </location>
    <ligand>
        <name>S-adenosyl-L-methionine</name>
        <dbReference type="ChEBI" id="CHEBI:59789"/>
    </ligand>
</feature>
<keyword evidence="4 7" id="KW-0808">Transferase</keyword>
<comment type="catalytic activity">
    <reaction evidence="7">
        <text>adenosine(1518)/adenosine(1519) in 16S rRNA + 4 S-adenosyl-L-methionine = N(6)-dimethyladenosine(1518)/N(6)-dimethyladenosine(1519) in 16S rRNA + 4 S-adenosyl-L-homocysteine + 4 H(+)</text>
        <dbReference type="Rhea" id="RHEA:19609"/>
        <dbReference type="Rhea" id="RHEA-COMP:10232"/>
        <dbReference type="Rhea" id="RHEA-COMP:10233"/>
        <dbReference type="ChEBI" id="CHEBI:15378"/>
        <dbReference type="ChEBI" id="CHEBI:57856"/>
        <dbReference type="ChEBI" id="CHEBI:59789"/>
        <dbReference type="ChEBI" id="CHEBI:74411"/>
        <dbReference type="ChEBI" id="CHEBI:74493"/>
        <dbReference type="EC" id="2.1.1.182"/>
    </reaction>
</comment>
<reference evidence="10 11" key="1">
    <citation type="submission" date="2016-11" db="EMBL/GenBank/DDBJ databases">
        <authorList>
            <person name="Manzoor S."/>
        </authorList>
    </citation>
    <scope>NUCLEOTIDE SEQUENCE [LARGE SCALE GENOMIC DNA]</scope>
    <source>
        <strain evidence="10">Clostridium ultunense strain Esp</strain>
    </source>
</reference>
<keyword evidence="1 7" id="KW-0963">Cytoplasm</keyword>
<dbReference type="InterPro" id="IPR029063">
    <property type="entry name" value="SAM-dependent_MTases_sf"/>
</dbReference>
<dbReference type="Gene3D" id="1.10.8.100">
    <property type="entry name" value="Ribosomal RNA adenine dimethylase-like, domain 2"/>
    <property type="match status" value="1"/>
</dbReference>
<evidence type="ECO:0000256" key="3">
    <source>
        <dbReference type="ARBA" id="ARBA00022603"/>
    </source>
</evidence>
<evidence type="ECO:0000256" key="2">
    <source>
        <dbReference type="ARBA" id="ARBA00022552"/>
    </source>
</evidence>
<protein>
    <recommendedName>
        <fullName evidence="7">Ribosomal RNA small subunit methyltransferase A</fullName>
        <ecNumber evidence="7">2.1.1.182</ecNumber>
    </recommendedName>
    <alternativeName>
        <fullName evidence="7">16S rRNA (adenine(1518)-N(6)/adenine(1519)-N(6))-dimethyltransferase</fullName>
    </alternativeName>
    <alternativeName>
        <fullName evidence="7">16S rRNA dimethyladenosine transferase</fullName>
    </alternativeName>
    <alternativeName>
        <fullName evidence="7">16S rRNA dimethylase</fullName>
    </alternativeName>
    <alternativeName>
        <fullName evidence="7">S-adenosylmethionine-6-N', N'-adenosyl(rRNA) dimethyltransferase</fullName>
    </alternativeName>
</protein>
<sequence>MKDKRLYSPKYIREILDKYGFEFSKSLGQNFLIDGNIVRKIGQEGNITKEDYVLEIGPGIGTLTEELALNAKKVVAVELDKSLLPILDETLRDYPNIEIIHGDILRVDINRLIEEKMAGGPIKVVANLPYYVTTPIIAKLIEEDLNIESIIIMIQKEVAHRIVASPGSKQYGSLSVFVKFYTQPEILIPVPKTVFMPQPKVDSAVIRLNIKRDLPEIDREIFFQVVKAAFSKRRKTILNSLSSNSWGLDKEEIKEVLKGANIPLQERAENLKIEDFIKISKTLPSLDIY</sequence>
<evidence type="ECO:0000256" key="4">
    <source>
        <dbReference type="ARBA" id="ARBA00022679"/>
    </source>
</evidence>
<dbReference type="SUPFAM" id="SSF53335">
    <property type="entry name" value="S-adenosyl-L-methionine-dependent methyltransferases"/>
    <property type="match status" value="1"/>
</dbReference>
<dbReference type="EC" id="2.1.1.182" evidence="7"/>
<keyword evidence="3 7" id="KW-0489">Methyltransferase</keyword>
<evidence type="ECO:0000259" key="9">
    <source>
        <dbReference type="SMART" id="SM00650"/>
    </source>
</evidence>
<feature type="binding site" evidence="7 8">
    <location>
        <position position="78"/>
    </location>
    <ligand>
        <name>S-adenosyl-L-methionine</name>
        <dbReference type="ChEBI" id="CHEBI:59789"/>
    </ligand>
</feature>
<dbReference type="InterPro" id="IPR020598">
    <property type="entry name" value="rRNA_Ade_methylase_Trfase_N"/>
</dbReference>
<dbReference type="InterPro" id="IPR023165">
    <property type="entry name" value="rRNA_Ade_diMease-like_C"/>
</dbReference>
<feature type="binding site" evidence="7 8">
    <location>
        <position position="32"/>
    </location>
    <ligand>
        <name>S-adenosyl-L-methionine</name>
        <dbReference type="ChEBI" id="CHEBI:59789"/>
    </ligand>
</feature>
<dbReference type="GO" id="GO:0005829">
    <property type="term" value="C:cytosol"/>
    <property type="evidence" value="ECO:0007669"/>
    <property type="project" value="TreeGrafter"/>
</dbReference>
<keyword evidence="2 7" id="KW-0698">rRNA processing</keyword>
<comment type="similarity">
    <text evidence="7">Belongs to the class I-like SAM-binding methyltransferase superfamily. rRNA adenine N(6)-methyltransferase family. RsmA subfamily.</text>
</comment>
<dbReference type="HOGENOM" id="CLU_041220_0_0_9"/>
<evidence type="ECO:0000256" key="6">
    <source>
        <dbReference type="ARBA" id="ARBA00022884"/>
    </source>
</evidence>
<proteinExistence type="inferred from homology"/>
<dbReference type="PROSITE" id="PS01131">
    <property type="entry name" value="RRNA_A_DIMETH"/>
    <property type="match status" value="1"/>
</dbReference>
<dbReference type="InterPro" id="IPR011530">
    <property type="entry name" value="rRNA_adenine_dimethylase"/>
</dbReference>
<dbReference type="InterPro" id="IPR020596">
    <property type="entry name" value="rRNA_Ade_Mease_Trfase_CS"/>
</dbReference>
<evidence type="ECO:0000313" key="11">
    <source>
        <dbReference type="Proteomes" id="UP000245423"/>
    </source>
</evidence>
<dbReference type="CDD" id="cd02440">
    <property type="entry name" value="AdoMet_MTases"/>
    <property type="match status" value="1"/>
</dbReference>
<dbReference type="Proteomes" id="UP000245423">
    <property type="component" value="Chromosome 1"/>
</dbReference>
<dbReference type="OrthoDB" id="9814755at2"/>
<dbReference type="PROSITE" id="PS51689">
    <property type="entry name" value="SAM_RNA_A_N6_MT"/>
    <property type="match status" value="1"/>
</dbReference>
<dbReference type="HAMAP" id="MF_00607">
    <property type="entry name" value="16SrRNA_methyltr_A"/>
    <property type="match status" value="1"/>
</dbReference>
<keyword evidence="11" id="KW-1185">Reference proteome</keyword>
<keyword evidence="5 7" id="KW-0949">S-adenosyl-L-methionine</keyword>
<dbReference type="Gene3D" id="3.40.50.150">
    <property type="entry name" value="Vaccinia Virus protein VP39"/>
    <property type="match status" value="1"/>
</dbReference>
<evidence type="ECO:0000256" key="1">
    <source>
        <dbReference type="ARBA" id="ARBA00022490"/>
    </source>
</evidence>
<dbReference type="InterPro" id="IPR001737">
    <property type="entry name" value="KsgA/Erm"/>
</dbReference>
<accession>M1ZHC4</accession>
<dbReference type="GO" id="GO:0003723">
    <property type="term" value="F:RNA binding"/>
    <property type="evidence" value="ECO:0007669"/>
    <property type="project" value="UniProtKB-UniRule"/>
</dbReference>
<comment type="function">
    <text evidence="7">Specifically dimethylates two adjacent adenosines (A1518 and A1519) in the loop of a conserved hairpin near the 3'-end of 16S rRNA in the 30S particle. May play a critical role in biogenesis of 30S subunits.</text>
</comment>
<comment type="subcellular location">
    <subcellularLocation>
        <location evidence="7">Cytoplasm</location>
    </subcellularLocation>
</comment>
<dbReference type="AlphaFoldDB" id="M1ZHC4"/>
<evidence type="ECO:0000256" key="7">
    <source>
        <dbReference type="HAMAP-Rule" id="MF_00607"/>
    </source>
</evidence>
<evidence type="ECO:0000313" key="10">
    <source>
        <dbReference type="EMBL" id="SHD76163.1"/>
    </source>
</evidence>
<evidence type="ECO:0000256" key="5">
    <source>
        <dbReference type="ARBA" id="ARBA00022691"/>
    </source>
</evidence>
<organism evidence="10 11">
    <name type="scientific">[Clostridium] ultunense Esp</name>
    <dbReference type="NCBI Taxonomy" id="1288971"/>
    <lineage>
        <taxon>Bacteria</taxon>
        <taxon>Bacillati</taxon>
        <taxon>Bacillota</taxon>
        <taxon>Tissierellia</taxon>
        <taxon>Tissierellales</taxon>
        <taxon>Tepidimicrobiaceae</taxon>
        <taxon>Schnuerera</taxon>
    </lineage>
</organism>
<name>M1ZHC4_9FIRM</name>
<dbReference type="FunFam" id="3.40.50.150:FF:000023">
    <property type="entry name" value="Ribosomal RNA small subunit methyltransferase A"/>
    <property type="match status" value="1"/>
</dbReference>
<dbReference type="PANTHER" id="PTHR11727">
    <property type="entry name" value="DIMETHYLADENOSINE TRANSFERASE"/>
    <property type="match status" value="1"/>
</dbReference>
<dbReference type="EMBL" id="LT669839">
    <property type="protein sequence ID" value="SHD76163.1"/>
    <property type="molecule type" value="Genomic_DNA"/>
</dbReference>
<keyword evidence="6 7" id="KW-0694">RNA-binding</keyword>
<feature type="binding site" evidence="7 8">
    <location>
        <position position="103"/>
    </location>
    <ligand>
        <name>S-adenosyl-L-methionine</name>
        <dbReference type="ChEBI" id="CHEBI:59789"/>
    </ligand>
</feature>
<dbReference type="RefSeq" id="WP_005582929.1">
    <property type="nucleotide sequence ID" value="NZ_LT669839.1"/>
</dbReference>
<dbReference type="GO" id="GO:0052908">
    <property type="term" value="F:16S rRNA (adenine(1518)-N(6)/adenine(1519)-N(6))-dimethyltransferase activity"/>
    <property type="evidence" value="ECO:0007669"/>
    <property type="project" value="UniProtKB-EC"/>
</dbReference>
<gene>
    <name evidence="7 10" type="primary">ksgA</name>
    <name evidence="7" type="synonym">rsmA</name>
    <name evidence="10" type="ORF">CUESP1_0783</name>
</gene>
<feature type="domain" description="Ribosomal RNA adenine methylase transferase N-terminal" evidence="9">
    <location>
        <begin position="37"/>
        <end position="212"/>
    </location>
</feature>
<dbReference type="PANTHER" id="PTHR11727:SF7">
    <property type="entry name" value="DIMETHYLADENOSINE TRANSFERASE-RELATED"/>
    <property type="match status" value="1"/>
</dbReference>
<feature type="binding site" evidence="7 8">
    <location>
        <position position="57"/>
    </location>
    <ligand>
        <name>S-adenosyl-L-methionine</name>
        <dbReference type="ChEBI" id="CHEBI:59789"/>
    </ligand>
</feature>